<dbReference type="Proteomes" id="UP000191901">
    <property type="component" value="Chromosome"/>
</dbReference>
<dbReference type="RefSeq" id="WP_080804835.1">
    <property type="nucleotide sequence ID" value="NZ_CP021983.2"/>
</dbReference>
<evidence type="ECO:0000313" key="3">
    <source>
        <dbReference type="Proteomes" id="UP000191901"/>
    </source>
</evidence>
<dbReference type="STRING" id="1641165.XM38_00200"/>
<dbReference type="SUPFAM" id="SSF54001">
    <property type="entry name" value="Cysteine proteinases"/>
    <property type="match status" value="1"/>
</dbReference>
<keyword evidence="3" id="KW-1185">Reference proteome</keyword>
<evidence type="ECO:0000259" key="1">
    <source>
        <dbReference type="SMART" id="SM00460"/>
    </source>
</evidence>
<organism evidence="2 3">
    <name type="scientific">Halomicronema hongdechloris C2206</name>
    <dbReference type="NCBI Taxonomy" id="1641165"/>
    <lineage>
        <taxon>Bacteria</taxon>
        <taxon>Bacillati</taxon>
        <taxon>Cyanobacteriota</taxon>
        <taxon>Cyanophyceae</taxon>
        <taxon>Nodosilineales</taxon>
        <taxon>Nodosilineaceae</taxon>
        <taxon>Halomicronema</taxon>
    </lineage>
</organism>
<dbReference type="OrthoDB" id="9787782at2"/>
<reference evidence="2 3" key="1">
    <citation type="journal article" date="2016" name="Biochim. Biophys. Acta">
        <title>Characterization of red-shifted phycobilisomes isolated from the chlorophyll f-containing cyanobacterium Halomicronema hongdechloris.</title>
        <authorList>
            <person name="Li Y."/>
            <person name="Lin Y."/>
            <person name="Garvey C.J."/>
            <person name="Birch D."/>
            <person name="Corkery R.W."/>
            <person name="Loughlin P.C."/>
            <person name="Scheer H."/>
            <person name="Willows R.D."/>
            <person name="Chen M."/>
        </authorList>
    </citation>
    <scope>NUCLEOTIDE SEQUENCE [LARGE SCALE GENOMIC DNA]</scope>
    <source>
        <strain evidence="2 3">C2206</strain>
    </source>
</reference>
<feature type="domain" description="Transglutaminase-like" evidence="1">
    <location>
        <begin position="159"/>
        <end position="219"/>
    </location>
</feature>
<dbReference type="Gene3D" id="3.10.620.30">
    <property type="match status" value="1"/>
</dbReference>
<gene>
    <name evidence="2" type="ORF">XM38_032070</name>
</gene>
<dbReference type="EMBL" id="CP021983">
    <property type="protein sequence ID" value="ASC72252.1"/>
    <property type="molecule type" value="Genomic_DNA"/>
</dbReference>
<dbReference type="AlphaFoldDB" id="A0A1Z3HPT6"/>
<dbReference type="InterPro" id="IPR038765">
    <property type="entry name" value="Papain-like_cys_pep_sf"/>
</dbReference>
<dbReference type="SMART" id="SM00460">
    <property type="entry name" value="TGc"/>
    <property type="match status" value="1"/>
</dbReference>
<proteinExistence type="predicted"/>
<sequence length="262" mass="28990">MQLTAGCHISFTATAPAPLILMLRPRSGFAQWVMKEEYLLQPQVPVVEYTDSYGNLCQRLIVPEGALAVSTTVQVETADHVDVQPGAPFVPIQHLPETALQFLLPSRYCQSDSLAELASEIVADSRPGYDQVDTIRQWIHSHIQYAYGASDVSTSAVETARHRVGVCRDFAHLGIALCRSLNIPARMVVGYLYQLEPMDLHAWFEAFVGDHWYVFDASQSELRGNRIAIAYGRDAADVALATQFGPITLTDMQVWVDAVAPQ</sequence>
<dbReference type="PANTHER" id="PTHR33490:SF12">
    <property type="entry name" value="BLL5557 PROTEIN"/>
    <property type="match status" value="1"/>
</dbReference>
<dbReference type="InterPro" id="IPR002931">
    <property type="entry name" value="Transglutaminase-like"/>
</dbReference>
<evidence type="ECO:0000313" key="2">
    <source>
        <dbReference type="EMBL" id="ASC72252.1"/>
    </source>
</evidence>
<protein>
    <recommendedName>
        <fullName evidence="1">Transglutaminase-like domain-containing protein</fullName>
    </recommendedName>
</protein>
<accession>A0A1Z3HPT6</accession>
<dbReference type="PANTHER" id="PTHR33490">
    <property type="entry name" value="BLR5614 PROTEIN-RELATED"/>
    <property type="match status" value="1"/>
</dbReference>
<dbReference type="Gene3D" id="2.60.40.2250">
    <property type="match status" value="1"/>
</dbReference>
<dbReference type="KEGG" id="hhg:XM38_032070"/>
<name>A0A1Z3HPT6_9CYAN</name>
<dbReference type="Pfam" id="PF01841">
    <property type="entry name" value="Transglut_core"/>
    <property type="match status" value="1"/>
</dbReference>